<dbReference type="Proteomes" id="UP000242913">
    <property type="component" value="Unassembled WGS sequence"/>
</dbReference>
<dbReference type="PANTHER" id="PTHR12787">
    <property type="entry name" value="RIBOSOMAL RNA-PROCESSING PROTEIN 8"/>
    <property type="match status" value="1"/>
</dbReference>
<dbReference type="GO" id="GO:0032259">
    <property type="term" value="P:methylation"/>
    <property type="evidence" value="ECO:0007669"/>
    <property type="project" value="UniProtKB-KW"/>
</dbReference>
<dbReference type="GO" id="GO:0042149">
    <property type="term" value="P:cellular response to glucose starvation"/>
    <property type="evidence" value="ECO:0007669"/>
    <property type="project" value="TreeGrafter"/>
</dbReference>
<evidence type="ECO:0000256" key="6">
    <source>
        <dbReference type="ARBA" id="ARBA00022603"/>
    </source>
</evidence>
<dbReference type="GO" id="GO:0046015">
    <property type="term" value="P:regulation of transcription by glucose"/>
    <property type="evidence" value="ECO:0007669"/>
    <property type="project" value="TreeGrafter"/>
</dbReference>
<feature type="region of interest" description="Disordered" evidence="14">
    <location>
        <begin position="69"/>
        <end position="88"/>
    </location>
</feature>
<feature type="compositionally biased region" description="Basic residues" evidence="14">
    <location>
        <begin position="77"/>
        <end position="88"/>
    </location>
</feature>
<keyword evidence="4" id="KW-0678">Repressor</keyword>
<dbReference type="InterPro" id="IPR007823">
    <property type="entry name" value="RRP8"/>
</dbReference>
<dbReference type="GO" id="GO:0005730">
    <property type="term" value="C:nucleolus"/>
    <property type="evidence" value="ECO:0007669"/>
    <property type="project" value="UniProtKB-SubCell"/>
</dbReference>
<dbReference type="AlphaFoldDB" id="A0A238BYI3"/>
<dbReference type="FunFam" id="1.10.10.2150:FF:000001">
    <property type="entry name" value="Ribosomal RNA-processing protein 8"/>
    <property type="match status" value="1"/>
</dbReference>
<name>A0A238BYI3_9BILA</name>
<keyword evidence="6 13" id="KW-0489">Methyltransferase</keyword>
<dbReference type="EC" id="2.1.1.-" evidence="13"/>
<evidence type="ECO:0000256" key="8">
    <source>
        <dbReference type="ARBA" id="ARBA00022691"/>
    </source>
</evidence>
<evidence type="ECO:0000256" key="9">
    <source>
        <dbReference type="ARBA" id="ARBA00022853"/>
    </source>
</evidence>
<evidence type="ECO:0000256" key="10">
    <source>
        <dbReference type="ARBA" id="ARBA00023015"/>
    </source>
</evidence>
<keyword evidence="16" id="KW-1185">Reference proteome</keyword>
<evidence type="ECO:0000256" key="5">
    <source>
        <dbReference type="ARBA" id="ARBA00022552"/>
    </source>
</evidence>
<dbReference type="SUPFAM" id="SSF53335">
    <property type="entry name" value="S-adenosyl-L-methionine-dependent methyltransferases"/>
    <property type="match status" value="1"/>
</dbReference>
<dbReference type="InterPro" id="IPR029063">
    <property type="entry name" value="SAM-dependent_MTases_sf"/>
</dbReference>
<evidence type="ECO:0000256" key="2">
    <source>
        <dbReference type="ARBA" id="ARBA00006301"/>
    </source>
</evidence>
<evidence type="ECO:0000256" key="12">
    <source>
        <dbReference type="ARBA" id="ARBA00023242"/>
    </source>
</evidence>
<evidence type="ECO:0000256" key="13">
    <source>
        <dbReference type="RuleBase" id="RU365074"/>
    </source>
</evidence>
<keyword evidence="8 13" id="KW-0949">S-adenosyl-L-methionine</keyword>
<protein>
    <recommendedName>
        <fullName evidence="3 13">Ribosomal RNA-processing protein 8</fullName>
        <ecNumber evidence="13">2.1.1.-</ecNumber>
    </recommendedName>
</protein>
<comment type="similarity">
    <text evidence="2 13">Belongs to the methyltransferase superfamily. RRP8 family.</text>
</comment>
<reference evidence="15 16" key="1">
    <citation type="submission" date="2015-12" db="EMBL/GenBank/DDBJ databases">
        <title>Draft genome of the nematode, Onchocerca flexuosa.</title>
        <authorList>
            <person name="Mitreva M."/>
        </authorList>
    </citation>
    <scope>NUCLEOTIDE SEQUENCE [LARGE SCALE GENOMIC DNA]</scope>
    <source>
        <strain evidence="15">Red Deer</strain>
    </source>
</reference>
<comment type="function">
    <text evidence="13">Probable methyltransferase required to silence rDNA.</text>
</comment>
<evidence type="ECO:0000313" key="16">
    <source>
        <dbReference type="Proteomes" id="UP000242913"/>
    </source>
</evidence>
<evidence type="ECO:0000256" key="14">
    <source>
        <dbReference type="SAM" id="MobiDB-lite"/>
    </source>
</evidence>
<evidence type="ECO:0000256" key="4">
    <source>
        <dbReference type="ARBA" id="ARBA00022491"/>
    </source>
</evidence>
<dbReference type="GO" id="GO:0006364">
    <property type="term" value="P:rRNA processing"/>
    <property type="evidence" value="ECO:0007669"/>
    <property type="project" value="UniProtKB-UniRule"/>
</dbReference>
<feature type="region of interest" description="Disordered" evidence="14">
    <location>
        <begin position="96"/>
        <end position="134"/>
    </location>
</feature>
<proteinExistence type="inferred from homology"/>
<dbReference type="GO" id="GO:0033553">
    <property type="term" value="C:rDNA heterochromatin"/>
    <property type="evidence" value="ECO:0007669"/>
    <property type="project" value="TreeGrafter"/>
</dbReference>
<dbReference type="Gene3D" id="1.10.10.2150">
    <property type="entry name" value="Ribosomal RNA-processing protein 8, N-terminal domain"/>
    <property type="match status" value="1"/>
</dbReference>
<evidence type="ECO:0000256" key="3">
    <source>
        <dbReference type="ARBA" id="ARBA00020203"/>
    </source>
</evidence>
<comment type="subcellular location">
    <subcellularLocation>
        <location evidence="1 13">Nucleus</location>
        <location evidence="1 13">Nucleolus</location>
    </subcellularLocation>
</comment>
<evidence type="ECO:0000256" key="7">
    <source>
        <dbReference type="ARBA" id="ARBA00022679"/>
    </source>
</evidence>
<keyword evidence="12 13" id="KW-0539">Nucleus</keyword>
<dbReference type="GO" id="GO:0005677">
    <property type="term" value="C:chromatin silencing complex"/>
    <property type="evidence" value="ECO:0007669"/>
    <property type="project" value="TreeGrafter"/>
</dbReference>
<keyword evidence="11" id="KW-0804">Transcription</keyword>
<accession>A0A238BYI3</accession>
<evidence type="ECO:0000313" key="15">
    <source>
        <dbReference type="EMBL" id="OZC09996.1"/>
    </source>
</evidence>
<dbReference type="InterPro" id="IPR042036">
    <property type="entry name" value="RRP8_N"/>
</dbReference>
<keyword evidence="7 13" id="KW-0808">Transferase</keyword>
<dbReference type="FunFam" id="3.40.50.150:FF:000068">
    <property type="entry name" value="Ribosomal RNA-processing protein 8"/>
    <property type="match status" value="1"/>
</dbReference>
<keyword evidence="10" id="KW-0805">Transcription regulation</keyword>
<dbReference type="EMBL" id="KZ269990">
    <property type="protein sequence ID" value="OZC09996.1"/>
    <property type="molecule type" value="Genomic_DNA"/>
</dbReference>
<gene>
    <name evidence="15" type="ORF">X798_03102</name>
</gene>
<dbReference type="Gene3D" id="3.40.50.150">
    <property type="entry name" value="Vaccinia Virus protein VP39"/>
    <property type="match status" value="1"/>
</dbReference>
<keyword evidence="9" id="KW-0156">Chromatin regulator</keyword>
<dbReference type="OrthoDB" id="10258825at2759"/>
<keyword evidence="5 13" id="KW-0698">rRNA processing</keyword>
<organism evidence="15 16">
    <name type="scientific">Onchocerca flexuosa</name>
    <dbReference type="NCBI Taxonomy" id="387005"/>
    <lineage>
        <taxon>Eukaryota</taxon>
        <taxon>Metazoa</taxon>
        <taxon>Ecdysozoa</taxon>
        <taxon>Nematoda</taxon>
        <taxon>Chromadorea</taxon>
        <taxon>Rhabditida</taxon>
        <taxon>Spirurina</taxon>
        <taxon>Spiruromorpha</taxon>
        <taxon>Filarioidea</taxon>
        <taxon>Onchocercidae</taxon>
        <taxon>Onchocerca</taxon>
    </lineage>
</organism>
<dbReference type="GO" id="GO:0008168">
    <property type="term" value="F:methyltransferase activity"/>
    <property type="evidence" value="ECO:0007669"/>
    <property type="project" value="UniProtKB-KW"/>
</dbReference>
<sequence length="383" mass="44661">MWWLYSCEICPLPRHVELRTVCEEVRFPDISFSFPYFFLLFEILMRQKENLADKDNVIPSRQKKVDYSEEMGTSWPRKQHRPWRNKVRKKAAKEAKRKLREKKDTISSGIQIMQNKKKSRIRKTNYPNGPSKNVAVDRQEMNSREKKIDSSLFRYINEQLYTMNGAEAMELFRKDSKAFKLYHKGYQMQAKKWPCNPLHIIIQWIRSLKRDGLVIADLGCGNATIAETLSHTATVHSFDLVAVNDRVTACDMSMVPLHNESVGIVVFCLSLMGTNLNEYLSEANRILKKGGFLKIAEVASRFINIKQFVHAVTKMGFVLSEKMMKDGDYFVILEFTKAGKVVQKQPIGLKLKPCLYKKRNWSCCYISGKMLQLNFTWILFHNF</sequence>
<evidence type="ECO:0000256" key="1">
    <source>
        <dbReference type="ARBA" id="ARBA00004604"/>
    </source>
</evidence>
<dbReference type="PANTHER" id="PTHR12787:SF0">
    <property type="entry name" value="RIBOSOMAL RNA-PROCESSING PROTEIN 8"/>
    <property type="match status" value="1"/>
</dbReference>
<dbReference type="Pfam" id="PF05148">
    <property type="entry name" value="Methyltransf_8"/>
    <property type="match status" value="1"/>
</dbReference>
<evidence type="ECO:0000256" key="11">
    <source>
        <dbReference type="ARBA" id="ARBA00023163"/>
    </source>
</evidence>
<dbReference type="GO" id="GO:0000183">
    <property type="term" value="P:rDNA heterochromatin formation"/>
    <property type="evidence" value="ECO:0007669"/>
    <property type="project" value="TreeGrafter"/>
</dbReference>